<dbReference type="PANTHER" id="PTHR30485">
    <property type="entry name" value="NI/FE-HYDROGENASE 1 B-TYPE CYTOCHROME SUBUNIT"/>
    <property type="match status" value="1"/>
</dbReference>
<feature type="transmembrane region" description="Helical" evidence="6">
    <location>
        <begin position="43"/>
        <end position="62"/>
    </location>
</feature>
<evidence type="ECO:0000313" key="8">
    <source>
        <dbReference type="EMBL" id="GAA0853215.1"/>
    </source>
</evidence>
<evidence type="ECO:0000256" key="2">
    <source>
        <dbReference type="ARBA" id="ARBA00022475"/>
    </source>
</evidence>
<evidence type="ECO:0000256" key="6">
    <source>
        <dbReference type="SAM" id="Phobius"/>
    </source>
</evidence>
<dbReference type="EMBL" id="BAAAFD010000001">
    <property type="protein sequence ID" value="GAA0853215.1"/>
    <property type="molecule type" value="Genomic_DNA"/>
</dbReference>
<dbReference type="RefSeq" id="WP_343856268.1">
    <property type="nucleotide sequence ID" value="NZ_BAAAFD010000001.1"/>
</dbReference>
<evidence type="ECO:0000259" key="7">
    <source>
        <dbReference type="Pfam" id="PF01292"/>
    </source>
</evidence>
<gene>
    <name evidence="8" type="ORF">GCM10009114_05450</name>
</gene>
<feature type="transmembrane region" description="Helical" evidence="6">
    <location>
        <begin position="100"/>
        <end position="122"/>
    </location>
</feature>
<dbReference type="InterPro" id="IPR011577">
    <property type="entry name" value="Cyt_b561_bac/Ni-Hgenase"/>
</dbReference>
<feature type="transmembrane region" description="Helical" evidence="6">
    <location>
        <begin position="12"/>
        <end position="31"/>
    </location>
</feature>
<reference evidence="8 9" key="1">
    <citation type="journal article" date="2019" name="Int. J. Syst. Evol. Microbiol.">
        <title>The Global Catalogue of Microorganisms (GCM) 10K type strain sequencing project: providing services to taxonomists for standard genome sequencing and annotation.</title>
        <authorList>
            <consortium name="The Broad Institute Genomics Platform"/>
            <consortium name="The Broad Institute Genome Sequencing Center for Infectious Disease"/>
            <person name="Wu L."/>
            <person name="Ma J."/>
        </authorList>
    </citation>
    <scope>NUCLEOTIDE SEQUENCE [LARGE SCALE GENOMIC DNA]</scope>
    <source>
        <strain evidence="8 9">JCM 15896</strain>
    </source>
</reference>
<dbReference type="InterPro" id="IPR051542">
    <property type="entry name" value="Hydrogenase_cytochrome"/>
</dbReference>
<comment type="subcellular location">
    <subcellularLocation>
        <location evidence="1">Cell membrane</location>
        <topology evidence="1">Multi-pass membrane protein</topology>
    </subcellularLocation>
</comment>
<dbReference type="PANTHER" id="PTHR30485:SF2">
    <property type="entry name" value="BLL0597 PROTEIN"/>
    <property type="match status" value="1"/>
</dbReference>
<evidence type="ECO:0000256" key="4">
    <source>
        <dbReference type="ARBA" id="ARBA00022989"/>
    </source>
</evidence>
<dbReference type="SUPFAM" id="SSF81342">
    <property type="entry name" value="Transmembrane di-heme cytochromes"/>
    <property type="match status" value="1"/>
</dbReference>
<dbReference type="Proteomes" id="UP001500359">
    <property type="component" value="Unassembled WGS sequence"/>
</dbReference>
<evidence type="ECO:0000256" key="1">
    <source>
        <dbReference type="ARBA" id="ARBA00004651"/>
    </source>
</evidence>
<evidence type="ECO:0000256" key="5">
    <source>
        <dbReference type="ARBA" id="ARBA00023136"/>
    </source>
</evidence>
<feature type="transmembrane region" description="Helical" evidence="6">
    <location>
        <begin position="154"/>
        <end position="173"/>
    </location>
</feature>
<comment type="caution">
    <text evidence="8">The sequence shown here is derived from an EMBL/GenBank/DDBJ whole genome shotgun (WGS) entry which is preliminary data.</text>
</comment>
<organism evidence="8 9">
    <name type="scientific">Aliiglaciecola litoralis</name>
    <dbReference type="NCBI Taxonomy" id="582857"/>
    <lineage>
        <taxon>Bacteria</taxon>
        <taxon>Pseudomonadati</taxon>
        <taxon>Pseudomonadota</taxon>
        <taxon>Gammaproteobacteria</taxon>
        <taxon>Alteromonadales</taxon>
        <taxon>Alteromonadaceae</taxon>
        <taxon>Aliiglaciecola</taxon>
    </lineage>
</organism>
<evidence type="ECO:0000313" key="9">
    <source>
        <dbReference type="Proteomes" id="UP001500359"/>
    </source>
</evidence>
<keyword evidence="4 6" id="KW-1133">Transmembrane helix</keyword>
<evidence type="ECO:0000256" key="3">
    <source>
        <dbReference type="ARBA" id="ARBA00022692"/>
    </source>
</evidence>
<dbReference type="Gene3D" id="1.20.950.20">
    <property type="entry name" value="Transmembrane di-heme cytochromes, Chain C"/>
    <property type="match status" value="1"/>
</dbReference>
<feature type="transmembrane region" description="Helical" evidence="6">
    <location>
        <begin position="194"/>
        <end position="220"/>
    </location>
</feature>
<keyword evidence="5 6" id="KW-0472">Membrane</keyword>
<proteinExistence type="predicted"/>
<keyword evidence="3 6" id="KW-0812">Transmembrane</keyword>
<accession>A0ABN1LEC6</accession>
<sequence length="228" mass="25676">MQKENKILVWDLPVRLFHWLLVGAIVAQWVTAELLDDAMDWHFYIGYFTLGLILFRLIWGFVGPRYSRFSQFLVSPKAYWQYLKSLRNPQKHHYVGHNPLGGLLVPLVIIVIGIQTVSGLFATDDVLHSGPYISMVSAEVQALLNEIHHTTFDIITVIIVVHLVAILWHKFIAKHHIIKAMFTGKKQGEYNSGISSSNVLLAVLIAACIGAAIYALIALAPVPEAFYF</sequence>
<protein>
    <submittedName>
        <fullName evidence="8">Cytochrome b/b6 domain-containing protein</fullName>
    </submittedName>
</protein>
<dbReference type="Pfam" id="PF01292">
    <property type="entry name" value="Ni_hydr_CYTB"/>
    <property type="match status" value="1"/>
</dbReference>
<name>A0ABN1LEC6_9ALTE</name>
<feature type="domain" description="Cytochrome b561 bacterial/Ni-hydrogenase" evidence="7">
    <location>
        <begin position="9"/>
        <end position="184"/>
    </location>
</feature>
<dbReference type="InterPro" id="IPR016174">
    <property type="entry name" value="Di-haem_cyt_TM"/>
</dbReference>
<keyword evidence="9" id="KW-1185">Reference proteome</keyword>
<keyword evidence="2" id="KW-1003">Cell membrane</keyword>